<dbReference type="AlphaFoldDB" id="A0A2K2FW81"/>
<comment type="caution">
    <text evidence="3">The sequence shown here is derived from an EMBL/GenBank/DDBJ whole genome shotgun (WGS) entry which is preliminary data.</text>
</comment>
<dbReference type="EMBL" id="LYMM01000062">
    <property type="protein sequence ID" value="PNU03046.1"/>
    <property type="molecule type" value="Genomic_DNA"/>
</dbReference>
<dbReference type="Proteomes" id="UP000236327">
    <property type="component" value="Unassembled WGS sequence"/>
</dbReference>
<sequence length="222" mass="23233">MRVPGPVQGLAALSLLSLLAACGGEPAPEAQDTSVPDAIAGMQAGPAQAAQGQQIGTPNKDRVVTLGVLNKRNNLTQDLVMKPGESRRLGNLVVKVATCEKTMPWEKPQEEGAFVQVFVEQRRTTEEKLAWNKVFSGWLFKNNPGANVVEHPVYDVWVKSCAMSFPGEEASPQDDASPSRASNAAGSASTPTPAASPTAAAPSASPAPAVDPEPVEEPAVEQ</sequence>
<proteinExistence type="predicted"/>
<protein>
    <recommendedName>
        <fullName evidence="5">DUF2155 domain-containing protein</fullName>
    </recommendedName>
</protein>
<dbReference type="InterPro" id="IPR019225">
    <property type="entry name" value="DUF2155"/>
</dbReference>
<feature type="compositionally biased region" description="Acidic residues" evidence="1">
    <location>
        <begin position="213"/>
        <end position="222"/>
    </location>
</feature>
<accession>A0A2K2FW81</accession>
<evidence type="ECO:0000256" key="1">
    <source>
        <dbReference type="SAM" id="MobiDB-lite"/>
    </source>
</evidence>
<feature type="compositionally biased region" description="Low complexity" evidence="1">
    <location>
        <begin position="181"/>
        <end position="212"/>
    </location>
</feature>
<organism evidence="3 4">
    <name type="scientific">Novosphingobium guangzhouense</name>
    <dbReference type="NCBI Taxonomy" id="1850347"/>
    <lineage>
        <taxon>Bacteria</taxon>
        <taxon>Pseudomonadati</taxon>
        <taxon>Pseudomonadota</taxon>
        <taxon>Alphaproteobacteria</taxon>
        <taxon>Sphingomonadales</taxon>
        <taxon>Sphingomonadaceae</taxon>
        <taxon>Novosphingobium</taxon>
    </lineage>
</organism>
<feature type="chain" id="PRO_5014398428" description="DUF2155 domain-containing protein" evidence="2">
    <location>
        <begin position="21"/>
        <end position="222"/>
    </location>
</feature>
<evidence type="ECO:0000256" key="2">
    <source>
        <dbReference type="SAM" id="SignalP"/>
    </source>
</evidence>
<gene>
    <name evidence="3" type="ORF">A8V01_08200</name>
</gene>
<name>A0A2K2FW81_9SPHN</name>
<dbReference type="Pfam" id="PF09923">
    <property type="entry name" value="DUF2155"/>
    <property type="match status" value="1"/>
</dbReference>
<dbReference type="PROSITE" id="PS51257">
    <property type="entry name" value="PROKAR_LIPOPROTEIN"/>
    <property type="match status" value="1"/>
</dbReference>
<evidence type="ECO:0000313" key="3">
    <source>
        <dbReference type="EMBL" id="PNU03046.1"/>
    </source>
</evidence>
<evidence type="ECO:0000313" key="4">
    <source>
        <dbReference type="Proteomes" id="UP000236327"/>
    </source>
</evidence>
<keyword evidence="4" id="KW-1185">Reference proteome</keyword>
<keyword evidence="2" id="KW-0732">Signal</keyword>
<evidence type="ECO:0008006" key="5">
    <source>
        <dbReference type="Google" id="ProtNLM"/>
    </source>
</evidence>
<feature type="region of interest" description="Disordered" evidence="1">
    <location>
        <begin position="167"/>
        <end position="222"/>
    </location>
</feature>
<reference evidence="3 4" key="1">
    <citation type="submission" date="2016-05" db="EMBL/GenBank/DDBJ databases">
        <title>Complete genome sequence of Novosphingobium guangzhouense SA925(T).</title>
        <authorList>
            <person name="Sha S."/>
        </authorList>
    </citation>
    <scope>NUCLEOTIDE SEQUENCE [LARGE SCALE GENOMIC DNA]</scope>
    <source>
        <strain evidence="3 4">SA925</strain>
    </source>
</reference>
<feature type="signal peptide" evidence="2">
    <location>
        <begin position="1"/>
        <end position="20"/>
    </location>
</feature>